<dbReference type="Proteomes" id="UP000076612">
    <property type="component" value="Unassembled WGS sequence"/>
</dbReference>
<dbReference type="InterPro" id="IPR045596">
    <property type="entry name" value="DUF6459"/>
</dbReference>
<proteinExistence type="predicted"/>
<evidence type="ECO:0000313" key="4">
    <source>
        <dbReference type="Proteomes" id="UP000076612"/>
    </source>
</evidence>
<reference evidence="2" key="2">
    <citation type="submission" date="2016-01" db="EMBL/GenBank/DDBJ databases">
        <authorList>
            <person name="Hong K.W."/>
        </authorList>
    </citation>
    <scope>NUCLEOTIDE SEQUENCE</scope>
    <source>
        <strain evidence="2">M40</strain>
    </source>
</reference>
<evidence type="ECO:0000313" key="3">
    <source>
        <dbReference type="EMBL" id="PAK96262.1"/>
    </source>
</evidence>
<dbReference type="GeneID" id="99772388"/>
<dbReference type="EMBL" id="NCWY01000004">
    <property type="protein sequence ID" value="PAK96262.1"/>
    <property type="molecule type" value="Genomic_DNA"/>
</dbReference>
<evidence type="ECO:0000313" key="5">
    <source>
        <dbReference type="Proteomes" id="UP000216867"/>
    </source>
</evidence>
<dbReference type="AlphaFoldDB" id="A0A161S1B5"/>
<reference evidence="3 5" key="3">
    <citation type="submission" date="2017-04" db="EMBL/GenBank/DDBJ databases">
        <title>Kefir bacterial isolates.</title>
        <authorList>
            <person name="Kim Y."/>
            <person name="Blasche S."/>
            <person name="Patil K.R."/>
        </authorList>
    </citation>
    <scope>NUCLEOTIDE SEQUENCE [LARGE SCALE GENOMIC DNA]</scope>
    <source>
        <strain evidence="3 5">OG2</strain>
    </source>
</reference>
<feature type="region of interest" description="Disordered" evidence="1">
    <location>
        <begin position="1"/>
        <end position="29"/>
    </location>
</feature>
<comment type="caution">
    <text evidence="3">The sequence shown here is derived from an EMBL/GenBank/DDBJ whole genome shotgun (WGS) entry which is preliminary data.</text>
</comment>
<accession>A0A161S1B5</accession>
<dbReference type="Proteomes" id="UP000216867">
    <property type="component" value="Unassembled WGS sequence"/>
</dbReference>
<dbReference type="EMBL" id="LQQR01000012">
    <property type="protein sequence ID" value="KZE22125.1"/>
    <property type="molecule type" value="Genomic_DNA"/>
</dbReference>
<dbReference type="RefSeq" id="WP_009374865.1">
    <property type="nucleotide sequence ID" value="NZ_CP065629.1"/>
</dbReference>
<dbReference type="STRING" id="33889.AVW13_01130"/>
<evidence type="ECO:0000256" key="1">
    <source>
        <dbReference type="SAM" id="MobiDB-lite"/>
    </source>
</evidence>
<gene>
    <name evidence="2" type="ORF">AVW13_01130</name>
    <name evidence="3" type="ORF">B8X04_05790</name>
</gene>
<organism evidence="3 5">
    <name type="scientific">Brevibacterium casei</name>
    <dbReference type="NCBI Taxonomy" id="33889"/>
    <lineage>
        <taxon>Bacteria</taxon>
        <taxon>Bacillati</taxon>
        <taxon>Actinomycetota</taxon>
        <taxon>Actinomycetes</taxon>
        <taxon>Micrococcales</taxon>
        <taxon>Brevibacteriaceae</taxon>
        <taxon>Brevibacterium</taxon>
    </lineage>
</organism>
<name>A0A161S1B5_9MICO</name>
<evidence type="ECO:0000313" key="2">
    <source>
        <dbReference type="EMBL" id="KZE22125.1"/>
    </source>
</evidence>
<reference evidence="4" key="1">
    <citation type="submission" date="2016-01" db="EMBL/GenBank/DDBJ databases">
        <title>Draft genome of Chromobacterium sp. F49.</title>
        <authorList>
            <person name="Hong K.W."/>
        </authorList>
    </citation>
    <scope>NUCLEOTIDE SEQUENCE [LARGE SCALE GENOMIC DNA]</scope>
    <source>
        <strain evidence="4">M40</strain>
    </source>
</reference>
<protein>
    <submittedName>
        <fullName evidence="3">Energy transducer TonB</fullName>
    </submittedName>
</protein>
<dbReference type="Pfam" id="PF20060">
    <property type="entry name" value="DUF6459"/>
    <property type="match status" value="1"/>
</dbReference>
<sequence length="147" mass="16113">MTAPLVLSRPRRAAHRASVPRPPTTPVEPIADDADRIAATATSLAVACLEIFAGVRRSESIGRWVDAELLAKIDRRARLRAEIAPVSTVRDHGAARTLQAGRVRVCRVHATVAEATVMVRTQSRFRAVAVRLELIANRWTMTALETM</sequence>